<dbReference type="Gene3D" id="2.130.10.10">
    <property type="entry name" value="YVTN repeat-like/Quinoprotein amine dehydrogenase"/>
    <property type="match status" value="1"/>
</dbReference>
<keyword evidence="3" id="KW-1185">Reference proteome</keyword>
<comment type="caution">
    <text evidence="2">The sequence shown here is derived from an EMBL/GenBank/DDBJ whole genome shotgun (WGS) entry which is preliminary data.</text>
</comment>
<organism evidence="2 3">
    <name type="scientific">Lasiosphaeris hirsuta</name>
    <dbReference type="NCBI Taxonomy" id="260670"/>
    <lineage>
        <taxon>Eukaryota</taxon>
        <taxon>Fungi</taxon>
        <taxon>Dikarya</taxon>
        <taxon>Ascomycota</taxon>
        <taxon>Pezizomycotina</taxon>
        <taxon>Sordariomycetes</taxon>
        <taxon>Sordariomycetidae</taxon>
        <taxon>Sordariales</taxon>
        <taxon>Lasiosphaeriaceae</taxon>
        <taxon>Lasiosphaeris</taxon>
    </lineage>
</organism>
<dbReference type="PROSITE" id="PS50294">
    <property type="entry name" value="WD_REPEATS_REGION"/>
    <property type="match status" value="1"/>
</dbReference>
<sequence length="445" mass="49146">MDEELRENMCNLDIPGDHPEISRETMGNFLSPSAQYSCQYWVYHLRERGGTAEDGGPEHEFLQKHFLHWLEALGLMGRAWEVTGLILMLKSVLNITGNKSVELSGFPDDALRLVQRNIALINSAPLQVYSSLLLFAPESIRVRLSFMMPNWIKIPTTIAKDWGSCRQVLEGHSSHVNSVDFSPDSSLLISTGSSDETVRLWHTESGKCIRILQSGIGNRDPEKISWSPGAVFSHDSKLVASCWSSAVRVWSAESGICVKEFTYPELGFEGSGFQSVHFSHNSPTKLAFCTGNKILVWFAETDSCQTLQANETYSFQSAAFLQVGDSTFVIASAIQPEVDSSGLITIFPLSAQPEEWIEFIHWPDHPRHAPLLAVLPNSMLFAIIADSTDHGDGVVDMWRIAPRFGGENEGAISISKDAQVEPVCKLELGPATLAGVFSRVSARFA</sequence>
<accession>A0AA40A802</accession>
<keyword evidence="1" id="KW-0853">WD repeat</keyword>
<evidence type="ECO:0000313" key="2">
    <source>
        <dbReference type="EMBL" id="KAK0710849.1"/>
    </source>
</evidence>
<dbReference type="PANTHER" id="PTHR19879">
    <property type="entry name" value="TRANSCRIPTION INITIATION FACTOR TFIID"/>
    <property type="match status" value="1"/>
</dbReference>
<dbReference type="EMBL" id="JAUKUA010000005">
    <property type="protein sequence ID" value="KAK0710849.1"/>
    <property type="molecule type" value="Genomic_DNA"/>
</dbReference>
<gene>
    <name evidence="2" type="ORF">B0H67DRAFT_646276</name>
</gene>
<proteinExistence type="predicted"/>
<dbReference type="InterPro" id="IPR001680">
    <property type="entry name" value="WD40_rpt"/>
</dbReference>
<dbReference type="Proteomes" id="UP001172102">
    <property type="component" value="Unassembled WGS sequence"/>
</dbReference>
<protein>
    <submittedName>
        <fullName evidence="2">WD40-repeat-containing domain protein</fullName>
    </submittedName>
</protein>
<feature type="repeat" description="WD" evidence="1">
    <location>
        <begin position="169"/>
        <end position="211"/>
    </location>
</feature>
<dbReference type="SMART" id="SM00320">
    <property type="entry name" value="WD40"/>
    <property type="match status" value="3"/>
</dbReference>
<dbReference type="InterPro" id="IPR036322">
    <property type="entry name" value="WD40_repeat_dom_sf"/>
</dbReference>
<dbReference type="Pfam" id="PF00400">
    <property type="entry name" value="WD40"/>
    <property type="match status" value="1"/>
</dbReference>
<reference evidence="2" key="1">
    <citation type="submission" date="2023-06" db="EMBL/GenBank/DDBJ databases">
        <title>Genome-scale phylogeny and comparative genomics of the fungal order Sordariales.</title>
        <authorList>
            <consortium name="Lawrence Berkeley National Laboratory"/>
            <person name="Hensen N."/>
            <person name="Bonometti L."/>
            <person name="Westerberg I."/>
            <person name="Brannstrom I.O."/>
            <person name="Guillou S."/>
            <person name="Cros-Aarteil S."/>
            <person name="Calhoun S."/>
            <person name="Haridas S."/>
            <person name="Kuo A."/>
            <person name="Mondo S."/>
            <person name="Pangilinan J."/>
            <person name="Riley R."/>
            <person name="Labutti K."/>
            <person name="Andreopoulos B."/>
            <person name="Lipzen A."/>
            <person name="Chen C."/>
            <person name="Yanf M."/>
            <person name="Daum C."/>
            <person name="Ng V."/>
            <person name="Clum A."/>
            <person name="Steindorff A."/>
            <person name="Ohm R."/>
            <person name="Martin F."/>
            <person name="Silar P."/>
            <person name="Natvig D."/>
            <person name="Lalanne C."/>
            <person name="Gautier V."/>
            <person name="Ament-Velasquez S.L."/>
            <person name="Kruys A."/>
            <person name="Hutchinson M.I."/>
            <person name="Powell A.J."/>
            <person name="Barry K."/>
            <person name="Miller A.N."/>
            <person name="Grigoriev I.V."/>
            <person name="Debuchy R."/>
            <person name="Gladieux P."/>
            <person name="Thoren M.H."/>
            <person name="Johannesson H."/>
        </authorList>
    </citation>
    <scope>NUCLEOTIDE SEQUENCE</scope>
    <source>
        <strain evidence="2">SMH4607-1</strain>
    </source>
</reference>
<dbReference type="PANTHER" id="PTHR19879:SF9">
    <property type="entry name" value="TRANSCRIPTION INITIATION FACTOR TFIID SUBUNIT 5"/>
    <property type="match status" value="1"/>
</dbReference>
<evidence type="ECO:0000313" key="3">
    <source>
        <dbReference type="Proteomes" id="UP001172102"/>
    </source>
</evidence>
<evidence type="ECO:0000256" key="1">
    <source>
        <dbReference type="PROSITE-ProRule" id="PRU00221"/>
    </source>
</evidence>
<dbReference type="AlphaFoldDB" id="A0AA40A802"/>
<dbReference type="InterPro" id="IPR015943">
    <property type="entry name" value="WD40/YVTN_repeat-like_dom_sf"/>
</dbReference>
<dbReference type="SUPFAM" id="SSF50978">
    <property type="entry name" value="WD40 repeat-like"/>
    <property type="match status" value="1"/>
</dbReference>
<name>A0AA40A802_9PEZI</name>
<dbReference type="PROSITE" id="PS50082">
    <property type="entry name" value="WD_REPEATS_2"/>
    <property type="match status" value="1"/>
</dbReference>